<feature type="region of interest" description="Disordered" evidence="1">
    <location>
        <begin position="30"/>
        <end position="55"/>
    </location>
</feature>
<dbReference type="Proteomes" id="UP000828251">
    <property type="component" value="Unassembled WGS sequence"/>
</dbReference>
<name>A0A9D3VY89_9ROSI</name>
<protein>
    <submittedName>
        <fullName evidence="2">Uncharacterized protein</fullName>
    </submittedName>
</protein>
<dbReference type="EMBL" id="JAIQCV010000005">
    <property type="protein sequence ID" value="KAH1099128.1"/>
    <property type="molecule type" value="Genomic_DNA"/>
</dbReference>
<evidence type="ECO:0000256" key="1">
    <source>
        <dbReference type="SAM" id="MobiDB-lite"/>
    </source>
</evidence>
<feature type="compositionally biased region" description="Basic and acidic residues" evidence="1">
    <location>
        <begin position="30"/>
        <end position="48"/>
    </location>
</feature>
<comment type="caution">
    <text evidence="2">The sequence shown here is derived from an EMBL/GenBank/DDBJ whole genome shotgun (WGS) entry which is preliminary data.</text>
</comment>
<sequence>MAFNSRVAFCLNMNNEASAPTELTQGKIKCQGEKERQQQEQELAKHTGEDDDNEF</sequence>
<organism evidence="2 3">
    <name type="scientific">Gossypium stocksii</name>
    <dbReference type="NCBI Taxonomy" id="47602"/>
    <lineage>
        <taxon>Eukaryota</taxon>
        <taxon>Viridiplantae</taxon>
        <taxon>Streptophyta</taxon>
        <taxon>Embryophyta</taxon>
        <taxon>Tracheophyta</taxon>
        <taxon>Spermatophyta</taxon>
        <taxon>Magnoliopsida</taxon>
        <taxon>eudicotyledons</taxon>
        <taxon>Gunneridae</taxon>
        <taxon>Pentapetalae</taxon>
        <taxon>rosids</taxon>
        <taxon>malvids</taxon>
        <taxon>Malvales</taxon>
        <taxon>Malvaceae</taxon>
        <taxon>Malvoideae</taxon>
        <taxon>Gossypium</taxon>
    </lineage>
</organism>
<reference evidence="2 3" key="1">
    <citation type="journal article" date="2021" name="Plant Biotechnol. J.">
        <title>Multi-omics assisted identification of the key and species-specific regulatory components of drought-tolerant mechanisms in Gossypium stocksii.</title>
        <authorList>
            <person name="Yu D."/>
            <person name="Ke L."/>
            <person name="Zhang D."/>
            <person name="Wu Y."/>
            <person name="Sun Y."/>
            <person name="Mei J."/>
            <person name="Sun J."/>
            <person name="Sun Y."/>
        </authorList>
    </citation>
    <scope>NUCLEOTIDE SEQUENCE [LARGE SCALE GENOMIC DNA]</scope>
    <source>
        <strain evidence="3">cv. E1</strain>
        <tissue evidence="2">Leaf</tissue>
    </source>
</reference>
<dbReference type="AlphaFoldDB" id="A0A9D3VY89"/>
<keyword evidence="3" id="KW-1185">Reference proteome</keyword>
<evidence type="ECO:0000313" key="3">
    <source>
        <dbReference type="Proteomes" id="UP000828251"/>
    </source>
</evidence>
<accession>A0A9D3VY89</accession>
<proteinExistence type="predicted"/>
<gene>
    <name evidence="2" type="ORF">J1N35_016049</name>
</gene>
<evidence type="ECO:0000313" key="2">
    <source>
        <dbReference type="EMBL" id="KAH1099128.1"/>
    </source>
</evidence>